<name>A0A9P0VYW5_9ASCO</name>
<keyword evidence="9" id="KW-1185">Reference proteome</keyword>
<dbReference type="CDD" id="cd10216">
    <property type="entry name" value="ASKHA_NBD_Arp1"/>
    <property type="match status" value="1"/>
</dbReference>
<dbReference type="SMART" id="SM00268">
    <property type="entry name" value="ACTIN"/>
    <property type="match status" value="1"/>
</dbReference>
<protein>
    <recommendedName>
        <fullName evidence="5">Centractin</fullName>
    </recommendedName>
    <alternativeName>
        <fullName evidence="6">Actin-like protein</fullName>
    </alternativeName>
    <alternativeName>
        <fullName evidence="7">Actin-related protein 1</fullName>
    </alternativeName>
</protein>
<evidence type="ECO:0000313" key="8">
    <source>
        <dbReference type="EMBL" id="CAH2353426.1"/>
    </source>
</evidence>
<dbReference type="Pfam" id="PF00022">
    <property type="entry name" value="Actin"/>
    <property type="match status" value="1"/>
</dbReference>
<evidence type="ECO:0000256" key="1">
    <source>
        <dbReference type="ARBA" id="ARBA00004245"/>
    </source>
</evidence>
<comment type="caution">
    <text evidence="8">The sequence shown here is derived from an EMBL/GenBank/DDBJ whole genome shotgun (WGS) entry which is preliminary data.</text>
</comment>
<dbReference type="Proteomes" id="UP000837801">
    <property type="component" value="Unassembled WGS sequence"/>
</dbReference>
<dbReference type="EMBL" id="CAKXYY010000010">
    <property type="protein sequence ID" value="CAH2353426.1"/>
    <property type="molecule type" value="Genomic_DNA"/>
</dbReference>
<accession>A0A9P0VYW5</accession>
<evidence type="ECO:0000256" key="2">
    <source>
        <dbReference type="ARBA" id="ARBA00022490"/>
    </source>
</evidence>
<dbReference type="Gene3D" id="3.30.420.40">
    <property type="match status" value="2"/>
</dbReference>
<dbReference type="AlphaFoldDB" id="A0A9P0VYW5"/>
<sequence length="394" mass="43990">MDDTLYNQPVVIDNGSGNLKAGFAGEEKPKSYGSSIVGRPKYQKVMVGSTITDSSGHEDIFIGNSAQNNRGLLKLKYPVEHGIVTDWADMERVWYHTYQQDLKTQSEDHPLLITEAPFNPRRNRDKMCQVLFESFNVPCLYISIQAVLSLYASGRTTGVVVDSGDGVTHIVPVYDGFSLPNSMKRLDVAGRDITENLALQIRKSSGVRLTSSSELEIARLIKEKCCYISKDIDRDEKMYSSIDGGSGSSRYESYRLPDGHLMQVGMEKFRAPEILFNPELIGEESPGVHHLTSLAIGKTDLDLRPVLYKNVILSGGNTLLKGFGDRMLQELKTIQESSTTTNSKLKVKIYAPPERKYSTWIGGSILAGLSTFKKMWVTSGEYQENPDIVHKRYL</sequence>
<proteinExistence type="inferred from homology"/>
<evidence type="ECO:0000313" key="9">
    <source>
        <dbReference type="Proteomes" id="UP000837801"/>
    </source>
</evidence>
<reference evidence="8" key="1">
    <citation type="submission" date="2022-03" db="EMBL/GenBank/DDBJ databases">
        <authorList>
            <person name="Legras J.-L."/>
            <person name="Devillers H."/>
            <person name="Grondin C."/>
        </authorList>
    </citation>
    <scope>NUCLEOTIDE SEQUENCE</scope>
    <source>
        <strain evidence="8">CLIB 1423</strain>
    </source>
</reference>
<dbReference type="InterPro" id="IPR004000">
    <property type="entry name" value="Actin"/>
</dbReference>
<keyword evidence="2" id="KW-0963">Cytoplasm</keyword>
<dbReference type="InterPro" id="IPR043129">
    <property type="entry name" value="ATPase_NBD"/>
</dbReference>
<dbReference type="GO" id="GO:0005869">
    <property type="term" value="C:dynactin complex"/>
    <property type="evidence" value="ECO:0007669"/>
    <property type="project" value="UniProtKB-ARBA"/>
</dbReference>
<comment type="similarity">
    <text evidence="4">Belongs to the actin family. ARP1 subfamily.</text>
</comment>
<evidence type="ECO:0000256" key="5">
    <source>
        <dbReference type="ARBA" id="ARBA00073387"/>
    </source>
</evidence>
<evidence type="ECO:0000256" key="3">
    <source>
        <dbReference type="ARBA" id="ARBA00023212"/>
    </source>
</evidence>
<keyword evidence="3" id="KW-0206">Cytoskeleton</keyword>
<dbReference type="PANTHER" id="PTHR11937">
    <property type="entry name" value="ACTIN"/>
    <property type="match status" value="1"/>
</dbReference>
<dbReference type="FunFam" id="3.90.640.10:FF:000007">
    <property type="entry name" value="Actin like 7B"/>
    <property type="match status" value="1"/>
</dbReference>
<dbReference type="OrthoDB" id="5132116at2759"/>
<dbReference type="SUPFAM" id="SSF53067">
    <property type="entry name" value="Actin-like ATPase domain"/>
    <property type="match status" value="2"/>
</dbReference>
<dbReference type="Gene3D" id="3.90.640.10">
    <property type="entry name" value="Actin, Chain A, domain 4"/>
    <property type="match status" value="1"/>
</dbReference>
<evidence type="ECO:0000256" key="7">
    <source>
        <dbReference type="ARBA" id="ARBA00083222"/>
    </source>
</evidence>
<dbReference type="PRINTS" id="PR00190">
    <property type="entry name" value="ACTIN"/>
</dbReference>
<evidence type="ECO:0000256" key="6">
    <source>
        <dbReference type="ARBA" id="ARBA00076361"/>
    </source>
</evidence>
<evidence type="ECO:0000256" key="4">
    <source>
        <dbReference type="ARBA" id="ARBA00038483"/>
    </source>
</evidence>
<dbReference type="FunFam" id="3.30.420.40:FF:000018">
    <property type="entry name" value="Actin-like protein (Centractin)"/>
    <property type="match status" value="1"/>
</dbReference>
<dbReference type="PROSITE" id="PS01132">
    <property type="entry name" value="ACTINS_ACT_LIKE"/>
    <property type="match status" value="1"/>
</dbReference>
<comment type="subcellular location">
    <subcellularLocation>
        <location evidence="1">Cytoplasm</location>
        <location evidence="1">Cytoskeleton</location>
    </subcellularLocation>
</comment>
<organism evidence="8 9">
    <name type="scientific">[Candida] railenensis</name>
    <dbReference type="NCBI Taxonomy" id="45579"/>
    <lineage>
        <taxon>Eukaryota</taxon>
        <taxon>Fungi</taxon>
        <taxon>Dikarya</taxon>
        <taxon>Ascomycota</taxon>
        <taxon>Saccharomycotina</taxon>
        <taxon>Pichiomycetes</taxon>
        <taxon>Debaryomycetaceae</taxon>
        <taxon>Kurtzmaniella</taxon>
    </lineage>
</organism>
<gene>
    <name evidence="8" type="ORF">CLIB1423_10S04742</name>
</gene>
<dbReference type="InterPro" id="IPR020902">
    <property type="entry name" value="Actin/actin-like_CS"/>
</dbReference>